<dbReference type="PANTHER" id="PTHR44520">
    <property type="entry name" value="RESPONSE REGULATOR RCP1-RELATED"/>
    <property type="match status" value="1"/>
</dbReference>
<proteinExistence type="predicted"/>
<comment type="caution">
    <text evidence="3">The sequence shown here is derived from an EMBL/GenBank/DDBJ whole genome shotgun (WGS) entry which is preliminary data.</text>
</comment>
<dbReference type="PROSITE" id="PS50110">
    <property type="entry name" value="RESPONSE_REGULATORY"/>
    <property type="match status" value="1"/>
</dbReference>
<evidence type="ECO:0000313" key="3">
    <source>
        <dbReference type="EMBL" id="MDQ2069546.1"/>
    </source>
</evidence>
<name>A0ABU0W6C5_9GAMM</name>
<protein>
    <submittedName>
        <fullName evidence="3">Response regulator</fullName>
    </submittedName>
</protein>
<gene>
    <name evidence="3" type="ORF">RBH19_06655</name>
</gene>
<sequence length="148" mass="16420">MAARSEVVSFPIMLVEDNPDDADLTIRALRKCGIENEVLQARDGVEALAMLGIQPESEGPQPMPAVVLLDLKMPRVDGFEVLRAIRQSERYRFLPVVILTSSDEDRDRAEAYSQGANSYVQKPIASEAFLEAVGRLGLYWLGVNRSLD</sequence>
<dbReference type="SUPFAM" id="SSF52172">
    <property type="entry name" value="CheY-like"/>
    <property type="match status" value="1"/>
</dbReference>
<dbReference type="PANTHER" id="PTHR44520:SF1">
    <property type="entry name" value="TWO-COMPONENT SYSTEM REGULATORY PROTEIN"/>
    <property type="match status" value="1"/>
</dbReference>
<dbReference type="InterPro" id="IPR001789">
    <property type="entry name" value="Sig_transdc_resp-reg_receiver"/>
</dbReference>
<feature type="domain" description="Response regulatory" evidence="2">
    <location>
        <begin position="11"/>
        <end position="137"/>
    </location>
</feature>
<dbReference type="InterPro" id="IPR052893">
    <property type="entry name" value="TCS_response_regulator"/>
</dbReference>
<dbReference type="Proteomes" id="UP001239019">
    <property type="component" value="Unassembled WGS sequence"/>
</dbReference>
<dbReference type="Gene3D" id="3.40.50.2300">
    <property type="match status" value="1"/>
</dbReference>
<evidence type="ECO:0000256" key="1">
    <source>
        <dbReference type="PROSITE-ProRule" id="PRU00169"/>
    </source>
</evidence>
<dbReference type="CDD" id="cd17557">
    <property type="entry name" value="REC_Rcp-like"/>
    <property type="match status" value="1"/>
</dbReference>
<dbReference type="InterPro" id="IPR011006">
    <property type="entry name" value="CheY-like_superfamily"/>
</dbReference>
<reference evidence="3 4" key="1">
    <citation type="submission" date="2023-08" db="EMBL/GenBank/DDBJ databases">
        <title>Whole-genome sequencing of halo(alkali)philic microorganisms from hypersaline lakes.</title>
        <authorList>
            <person name="Sorokin D.Y."/>
            <person name="Abbas B."/>
            <person name="Merkel A.Y."/>
        </authorList>
    </citation>
    <scope>NUCLEOTIDE SEQUENCE [LARGE SCALE GENOMIC DNA]</scope>
    <source>
        <strain evidence="3 4">AB-CW4</strain>
    </source>
</reference>
<dbReference type="RefSeq" id="WP_306728044.1">
    <property type="nucleotide sequence ID" value="NZ_JAVDDT010000003.1"/>
</dbReference>
<feature type="modified residue" description="4-aspartylphosphate" evidence="1">
    <location>
        <position position="70"/>
    </location>
</feature>
<organism evidence="3 4">
    <name type="scientific">Natronospira bacteriovora</name>
    <dbReference type="NCBI Taxonomy" id="3069753"/>
    <lineage>
        <taxon>Bacteria</taxon>
        <taxon>Pseudomonadati</taxon>
        <taxon>Pseudomonadota</taxon>
        <taxon>Gammaproteobacteria</taxon>
        <taxon>Natronospirales</taxon>
        <taxon>Natronospiraceae</taxon>
        <taxon>Natronospira</taxon>
    </lineage>
</organism>
<accession>A0ABU0W6C5</accession>
<dbReference type="Pfam" id="PF00072">
    <property type="entry name" value="Response_reg"/>
    <property type="match status" value="1"/>
</dbReference>
<dbReference type="EMBL" id="JAVDDT010000003">
    <property type="protein sequence ID" value="MDQ2069546.1"/>
    <property type="molecule type" value="Genomic_DNA"/>
</dbReference>
<keyword evidence="4" id="KW-1185">Reference proteome</keyword>
<evidence type="ECO:0000313" key="4">
    <source>
        <dbReference type="Proteomes" id="UP001239019"/>
    </source>
</evidence>
<evidence type="ECO:0000259" key="2">
    <source>
        <dbReference type="PROSITE" id="PS50110"/>
    </source>
</evidence>
<keyword evidence="1" id="KW-0597">Phosphoprotein</keyword>
<dbReference type="SMART" id="SM00448">
    <property type="entry name" value="REC"/>
    <property type="match status" value="1"/>
</dbReference>